<organism evidence="2 3">
    <name type="scientific">Kitasatospora saccharophila</name>
    <dbReference type="NCBI Taxonomy" id="407973"/>
    <lineage>
        <taxon>Bacteria</taxon>
        <taxon>Bacillati</taxon>
        <taxon>Actinomycetota</taxon>
        <taxon>Actinomycetes</taxon>
        <taxon>Kitasatosporales</taxon>
        <taxon>Streptomycetaceae</taxon>
        <taxon>Kitasatospora</taxon>
    </lineage>
</organism>
<dbReference type="EMBL" id="BAAANS010000005">
    <property type="protein sequence ID" value="GAA2088409.1"/>
    <property type="molecule type" value="Genomic_DNA"/>
</dbReference>
<feature type="compositionally biased region" description="Basic and acidic residues" evidence="1">
    <location>
        <begin position="31"/>
        <end position="43"/>
    </location>
</feature>
<feature type="region of interest" description="Disordered" evidence="1">
    <location>
        <begin position="1"/>
        <end position="90"/>
    </location>
</feature>
<evidence type="ECO:0000256" key="1">
    <source>
        <dbReference type="SAM" id="MobiDB-lite"/>
    </source>
</evidence>
<gene>
    <name evidence="2" type="ORF">GCM10009759_10500</name>
</gene>
<feature type="compositionally biased region" description="Basic and acidic residues" evidence="1">
    <location>
        <begin position="80"/>
        <end position="90"/>
    </location>
</feature>
<evidence type="ECO:0000313" key="2">
    <source>
        <dbReference type="EMBL" id="GAA2088409.1"/>
    </source>
</evidence>
<comment type="caution">
    <text evidence="2">The sequence shown here is derived from an EMBL/GenBank/DDBJ whole genome shotgun (WGS) entry which is preliminary data.</text>
</comment>
<proteinExistence type="predicted"/>
<dbReference type="Proteomes" id="UP001500897">
    <property type="component" value="Unassembled WGS sequence"/>
</dbReference>
<sequence>MPSAPDPPDRAAPPTITDPARAQQGVNGGAPRRDRSGAHRERPGGGPPDPGGWSGQTDRPAPVGAGTVRFIQRGGNDGGRYYELEHLPSE</sequence>
<feature type="compositionally biased region" description="Low complexity" evidence="1">
    <location>
        <begin position="12"/>
        <end position="22"/>
    </location>
</feature>
<protein>
    <submittedName>
        <fullName evidence="2">Uncharacterized protein</fullName>
    </submittedName>
</protein>
<reference evidence="2 3" key="1">
    <citation type="journal article" date="2019" name="Int. J. Syst. Evol. Microbiol.">
        <title>The Global Catalogue of Microorganisms (GCM) 10K type strain sequencing project: providing services to taxonomists for standard genome sequencing and annotation.</title>
        <authorList>
            <consortium name="The Broad Institute Genomics Platform"/>
            <consortium name="The Broad Institute Genome Sequencing Center for Infectious Disease"/>
            <person name="Wu L."/>
            <person name="Ma J."/>
        </authorList>
    </citation>
    <scope>NUCLEOTIDE SEQUENCE [LARGE SCALE GENOMIC DNA]</scope>
    <source>
        <strain evidence="2 3">JCM 14559</strain>
    </source>
</reference>
<keyword evidence="3" id="KW-1185">Reference proteome</keyword>
<evidence type="ECO:0000313" key="3">
    <source>
        <dbReference type="Proteomes" id="UP001500897"/>
    </source>
</evidence>
<accession>A0ABN2WBF6</accession>
<name>A0ABN2WBF6_9ACTN</name>